<dbReference type="OrthoDB" id="100605at2157"/>
<dbReference type="GeneID" id="33320133"/>
<proteinExistence type="predicted"/>
<name>A0A2Z2MB39_THEPR</name>
<keyword evidence="2" id="KW-1185">Reference proteome</keyword>
<protein>
    <submittedName>
        <fullName evidence="1">Uncharacterized protein</fullName>
    </submittedName>
</protein>
<evidence type="ECO:0000313" key="1">
    <source>
        <dbReference type="EMBL" id="ASJ03006.1"/>
    </source>
</evidence>
<organism evidence="1 2">
    <name type="scientific">Thermococcus profundus</name>
    <dbReference type="NCBI Taxonomy" id="49899"/>
    <lineage>
        <taxon>Archaea</taxon>
        <taxon>Methanobacteriati</taxon>
        <taxon>Methanobacteriota</taxon>
        <taxon>Thermococci</taxon>
        <taxon>Thermococcales</taxon>
        <taxon>Thermococcaceae</taxon>
        <taxon>Thermococcus</taxon>
    </lineage>
</organism>
<evidence type="ECO:0000313" key="2">
    <source>
        <dbReference type="Proteomes" id="UP000250179"/>
    </source>
</evidence>
<dbReference type="EMBL" id="CP014862">
    <property type="protein sequence ID" value="ASJ03006.1"/>
    <property type="molecule type" value="Genomic_DNA"/>
</dbReference>
<dbReference type="Proteomes" id="UP000250179">
    <property type="component" value="Chromosome"/>
</dbReference>
<accession>A0A2Z2MB39</accession>
<dbReference type="RefSeq" id="WP_088858261.1">
    <property type="nucleotide sequence ID" value="NZ_CP014862.1"/>
</dbReference>
<sequence>MKWDASVLRVAPEEFIVEGLSELLRKAGFREVGREYKRIGEARVAIVIGERENIFTRKETMIIAVSRGTIEGEKLKKLLGDRGESAVIIPFDGIEGTVDGVKILTLEWLADAFTRYEIKPPRTILEKFLPQEGEVDFLREFVLDGPLLNPVSPLKLIEEAKKLLSYRYGVNPELIRPEKLKLKLREVHVFTWASGGNTKRALIRKEGVVLDADSGKLKGLAMRVLLEDVATVQASELSFDRIDSPEEMLVREATKAGILDLKTVEGRRAYLPVEAVLELSIGDNRATVKFNLENGMGQARASPLREDELIRKVLTVAERETGEEPFLTGKVRKGKVLLVRGRTERYVFEGEINRYSGEIGHFRKALNEGAMLSIILERYPDGGIVGVEKRGDSVIADVLTEKALVVLRIDPETGESGEVKRLIHPFQVLGSILKGDNLPFKPEEFSLKVEGVLWHRNVRAVFEGKGVTVRAEYNGETGEIGEKEIEITREAAIRIALSRYDGFKLILDEESDGTFYLTLEGEKHLVKLRVFSDGRIEEIDRFLKKEAVEEIALRKVSEIDEGPVVESLSLRENWEVEFSGAKRFGRMVVHRTTGEVLAFENQYLESFLAKLFKELVEEEYGDEVEVEWVLHNLEEGIAGVKGYGERGTYFAKFNTHTGEVISHDFVPRGITSKIRLAQVESRYRP</sequence>
<gene>
    <name evidence="1" type="ORF">A3L09_06925</name>
</gene>
<dbReference type="KEGG" id="tprf:A3L09_06925"/>
<reference evidence="1 2" key="1">
    <citation type="submission" date="2016-03" db="EMBL/GenBank/DDBJ databases">
        <title>Complete genome sequence of Thermococcus profundus strain DT5432.</title>
        <authorList>
            <person name="Oger P.M."/>
        </authorList>
    </citation>
    <scope>NUCLEOTIDE SEQUENCE [LARGE SCALE GENOMIC DNA]</scope>
    <source>
        <strain evidence="1 2">DT 5432</strain>
    </source>
</reference>
<dbReference type="AlphaFoldDB" id="A0A2Z2MB39"/>